<organism evidence="8">
    <name type="scientific">Dulem virus 40</name>
    <dbReference type="NCBI Taxonomy" id="3145758"/>
    <lineage>
        <taxon>Viruses</taxon>
        <taxon>Duplodnaviria</taxon>
        <taxon>Heunggongvirae</taxon>
        <taxon>Uroviricota</taxon>
        <taxon>Caudoviricetes</taxon>
    </lineage>
</organism>
<dbReference type="Gene3D" id="1.10.150.130">
    <property type="match status" value="1"/>
</dbReference>
<dbReference type="GO" id="GO:0075713">
    <property type="term" value="P:establishment of integrated proviral latency"/>
    <property type="evidence" value="ECO:0007669"/>
    <property type="project" value="UniProtKB-KW"/>
</dbReference>
<name>A0AAU8AV14_9CAUD</name>
<evidence type="ECO:0000313" key="8">
    <source>
        <dbReference type="EMBL" id="XCD03709.1"/>
    </source>
</evidence>
<dbReference type="InterPro" id="IPR013762">
    <property type="entry name" value="Integrase-like_cat_sf"/>
</dbReference>
<dbReference type="InterPro" id="IPR010998">
    <property type="entry name" value="Integrase_recombinase_N"/>
</dbReference>
<dbReference type="InterPro" id="IPR011010">
    <property type="entry name" value="DNA_brk_join_enz"/>
</dbReference>
<evidence type="ECO:0000256" key="5">
    <source>
        <dbReference type="ARBA" id="ARBA00023195"/>
    </source>
</evidence>
<sequence length="413" mass="47582">MATLSLNVERGRTAADGSIPIRIKITSKNTKAYIATRYKVEGIKNWNGAAVVRQSDAVIINKKLRELLTAYENIVDTMPSTDAKAGEIKAYIESRCRKSDFLKDYAEQYIARLENEGRKSYAQNMGYTLRYVLECFGENISLQTITAAQLEKFENFMRKRGDSDTTINIRMSHLKALLNAAVNDGTVEYKIFPFRNYKIPSKAVRDICISKAELQKLRETEFKGVSERRHTVARDLFMLSFYCAGINLTDLMYVRLDGDTITFVRKKTATKKRGEKEVSITIQPEARTIIDKYITDDGKLDFGYNYRDYEQFRSFVTKGLNKIGEDLGFEKKLMYYSARKTFVQYGTDLGIPLYILEYAIGQTIKDANKRPIHDYFKVMRSQADMAIRTIISYSMDMEDEEAPIPEWAKKYVK</sequence>
<keyword evidence="2" id="KW-0229">DNA integration</keyword>
<dbReference type="Gene3D" id="1.10.443.10">
    <property type="entry name" value="Intergrase catalytic core"/>
    <property type="match status" value="1"/>
</dbReference>
<dbReference type="InterPro" id="IPR025269">
    <property type="entry name" value="SAM-like_dom"/>
</dbReference>
<dbReference type="EMBL" id="PP511379">
    <property type="protein sequence ID" value="XCD03709.1"/>
    <property type="molecule type" value="Genomic_DNA"/>
</dbReference>
<dbReference type="InterPro" id="IPR044068">
    <property type="entry name" value="CB"/>
</dbReference>
<dbReference type="GO" id="GO:0003677">
    <property type="term" value="F:DNA binding"/>
    <property type="evidence" value="ECO:0007669"/>
    <property type="project" value="UniProtKB-UniRule"/>
</dbReference>
<dbReference type="GO" id="GO:0044826">
    <property type="term" value="P:viral genome integration into host DNA"/>
    <property type="evidence" value="ECO:0007669"/>
    <property type="project" value="UniProtKB-KW"/>
</dbReference>
<evidence type="ECO:0000259" key="7">
    <source>
        <dbReference type="PROSITE" id="PS51900"/>
    </source>
</evidence>
<reference evidence="8" key="1">
    <citation type="submission" date="2024-03" db="EMBL/GenBank/DDBJ databases">
        <title>Diverse circular DNA viruses in blood, oral, and fecal samples of captive lemurs.</title>
        <authorList>
            <person name="Paietta E.N."/>
            <person name="Kraberger S."/>
            <person name="Lund M.C."/>
            <person name="Custer J.M."/>
            <person name="Vargas K.M."/>
            <person name="Ehmke E.E."/>
            <person name="Yoder A.D."/>
            <person name="Varsani A."/>
        </authorList>
    </citation>
    <scope>NUCLEOTIDE SEQUENCE</scope>
    <source>
        <strain evidence="8">Duke_21_1</strain>
    </source>
</reference>
<keyword evidence="5" id="KW-1179">Viral genome integration</keyword>
<evidence type="ECO:0000256" key="3">
    <source>
        <dbReference type="ARBA" id="ARBA00023125"/>
    </source>
</evidence>
<comment type="similarity">
    <text evidence="1">Belongs to the 'phage' integrase family.</text>
</comment>
<dbReference type="InterPro" id="IPR050090">
    <property type="entry name" value="Tyrosine_recombinase_XerCD"/>
</dbReference>
<proteinExistence type="inferred from homology"/>
<accession>A0AAU8AV14</accession>
<evidence type="ECO:0000256" key="6">
    <source>
        <dbReference type="PROSITE-ProRule" id="PRU01248"/>
    </source>
</evidence>
<evidence type="ECO:0000256" key="2">
    <source>
        <dbReference type="ARBA" id="ARBA00022908"/>
    </source>
</evidence>
<dbReference type="GO" id="GO:0015074">
    <property type="term" value="P:DNA integration"/>
    <property type="evidence" value="ECO:0007669"/>
    <property type="project" value="UniProtKB-KW"/>
</dbReference>
<keyword evidence="5" id="KW-1160">Virus entry into host cell</keyword>
<evidence type="ECO:0000256" key="4">
    <source>
        <dbReference type="ARBA" id="ARBA00023172"/>
    </source>
</evidence>
<dbReference type="SUPFAM" id="SSF56349">
    <property type="entry name" value="DNA breaking-rejoining enzymes"/>
    <property type="match status" value="1"/>
</dbReference>
<evidence type="ECO:0000256" key="1">
    <source>
        <dbReference type="ARBA" id="ARBA00008857"/>
    </source>
</evidence>
<feature type="domain" description="Core-binding (CB)" evidence="7">
    <location>
        <begin position="100"/>
        <end position="182"/>
    </location>
</feature>
<dbReference type="GO" id="GO:0006310">
    <property type="term" value="P:DNA recombination"/>
    <property type="evidence" value="ECO:0007669"/>
    <property type="project" value="UniProtKB-KW"/>
</dbReference>
<protein>
    <submittedName>
        <fullName evidence="8">Integrase</fullName>
    </submittedName>
</protein>
<keyword evidence="4" id="KW-0233">DNA recombination</keyword>
<keyword evidence="3 6" id="KW-0238">DNA-binding</keyword>
<dbReference type="PANTHER" id="PTHR30349:SF64">
    <property type="entry name" value="PROPHAGE INTEGRASE INTD-RELATED"/>
    <property type="match status" value="1"/>
</dbReference>
<dbReference type="PROSITE" id="PS51900">
    <property type="entry name" value="CB"/>
    <property type="match status" value="1"/>
</dbReference>
<dbReference type="Pfam" id="PF13102">
    <property type="entry name" value="Phage_int_SAM_5"/>
    <property type="match status" value="1"/>
</dbReference>
<dbReference type="PANTHER" id="PTHR30349">
    <property type="entry name" value="PHAGE INTEGRASE-RELATED"/>
    <property type="match status" value="1"/>
</dbReference>